<keyword evidence="2" id="KW-1185">Reference proteome</keyword>
<reference evidence="1 2" key="1">
    <citation type="submission" date="2019-03" db="EMBL/GenBank/DDBJ databases">
        <title>First draft genome of Liparis tanakae, snailfish: a comprehensive survey of snailfish specific genes.</title>
        <authorList>
            <person name="Kim W."/>
            <person name="Song I."/>
            <person name="Jeong J.-H."/>
            <person name="Kim D."/>
            <person name="Kim S."/>
            <person name="Ryu S."/>
            <person name="Song J.Y."/>
            <person name="Lee S.K."/>
        </authorList>
    </citation>
    <scope>NUCLEOTIDE SEQUENCE [LARGE SCALE GENOMIC DNA]</scope>
    <source>
        <tissue evidence="1">Muscle</tissue>
    </source>
</reference>
<evidence type="ECO:0000313" key="2">
    <source>
        <dbReference type="Proteomes" id="UP000314294"/>
    </source>
</evidence>
<dbReference type="EMBL" id="SRLO01000231">
    <property type="protein sequence ID" value="TNN65675.1"/>
    <property type="molecule type" value="Genomic_DNA"/>
</dbReference>
<dbReference type="Proteomes" id="UP000314294">
    <property type="component" value="Unassembled WGS sequence"/>
</dbReference>
<sequence length="59" mass="6973">MEEEKQERRDRVVGAVKNKNDKPVSAVTETPSYILVMCDLLLLRQRLVRQGEGRFTPWW</sequence>
<accession>A0A4Z2HK67</accession>
<organism evidence="1 2">
    <name type="scientific">Liparis tanakae</name>
    <name type="common">Tanaka's snailfish</name>
    <dbReference type="NCBI Taxonomy" id="230148"/>
    <lineage>
        <taxon>Eukaryota</taxon>
        <taxon>Metazoa</taxon>
        <taxon>Chordata</taxon>
        <taxon>Craniata</taxon>
        <taxon>Vertebrata</taxon>
        <taxon>Euteleostomi</taxon>
        <taxon>Actinopterygii</taxon>
        <taxon>Neopterygii</taxon>
        <taxon>Teleostei</taxon>
        <taxon>Neoteleostei</taxon>
        <taxon>Acanthomorphata</taxon>
        <taxon>Eupercaria</taxon>
        <taxon>Perciformes</taxon>
        <taxon>Cottioidei</taxon>
        <taxon>Cottales</taxon>
        <taxon>Liparidae</taxon>
        <taxon>Liparis</taxon>
    </lineage>
</organism>
<proteinExistence type="predicted"/>
<comment type="caution">
    <text evidence="1">The sequence shown here is derived from an EMBL/GenBank/DDBJ whole genome shotgun (WGS) entry which is preliminary data.</text>
</comment>
<gene>
    <name evidence="1" type="ORF">EYF80_024079</name>
</gene>
<name>A0A4Z2HK67_9TELE</name>
<protein>
    <submittedName>
        <fullName evidence="1">Uncharacterized protein</fullName>
    </submittedName>
</protein>
<evidence type="ECO:0000313" key="1">
    <source>
        <dbReference type="EMBL" id="TNN65675.1"/>
    </source>
</evidence>
<dbReference type="AlphaFoldDB" id="A0A4Z2HK67"/>